<organism evidence="3 4">
    <name type="scientific">Bacillus cereus</name>
    <dbReference type="NCBI Taxonomy" id="1396"/>
    <lineage>
        <taxon>Bacteria</taxon>
        <taxon>Bacillati</taxon>
        <taxon>Bacillota</taxon>
        <taxon>Bacilli</taxon>
        <taxon>Bacillales</taxon>
        <taxon>Bacillaceae</taxon>
        <taxon>Bacillus</taxon>
        <taxon>Bacillus cereus group</taxon>
    </lineage>
</organism>
<feature type="non-terminal residue" evidence="3">
    <location>
        <position position="1"/>
    </location>
</feature>
<keyword evidence="3" id="KW-0540">Nuclease</keyword>
<dbReference type="GO" id="GO:0003677">
    <property type="term" value="F:DNA binding"/>
    <property type="evidence" value="ECO:0007669"/>
    <property type="project" value="InterPro"/>
</dbReference>
<keyword evidence="2" id="KW-1277">Toxin-antitoxin system</keyword>
<evidence type="ECO:0000256" key="2">
    <source>
        <dbReference type="ARBA" id="ARBA00022649"/>
    </source>
</evidence>
<dbReference type="InterPro" id="IPR011067">
    <property type="entry name" value="Plasmid_toxin/cell-grow_inhib"/>
</dbReference>
<dbReference type="AlphaFoldDB" id="A0A9X9F2I3"/>
<dbReference type="Pfam" id="PF02452">
    <property type="entry name" value="PemK_toxin"/>
    <property type="match status" value="1"/>
</dbReference>
<keyword evidence="3" id="KW-0255">Endonuclease</keyword>
<evidence type="ECO:0000256" key="1">
    <source>
        <dbReference type="ARBA" id="ARBA00007521"/>
    </source>
</evidence>
<dbReference type="Gene3D" id="2.30.30.110">
    <property type="match status" value="1"/>
</dbReference>
<comment type="similarity">
    <text evidence="1">Belongs to the PemK/MazF family.</text>
</comment>
<comment type="caution">
    <text evidence="3">The sequence shown here is derived from an EMBL/GenBank/DDBJ whole genome shotgun (WGS) entry which is preliminary data.</text>
</comment>
<proteinExistence type="inferred from homology"/>
<dbReference type="GO" id="GO:0016075">
    <property type="term" value="P:rRNA catabolic process"/>
    <property type="evidence" value="ECO:0007669"/>
    <property type="project" value="TreeGrafter"/>
</dbReference>
<protein>
    <submittedName>
        <fullName evidence="3">mRNA-degrading endonuclease</fullName>
    </submittedName>
</protein>
<dbReference type="GO" id="GO:0006402">
    <property type="term" value="P:mRNA catabolic process"/>
    <property type="evidence" value="ECO:0007669"/>
    <property type="project" value="TreeGrafter"/>
</dbReference>
<dbReference type="Proteomes" id="UP000308444">
    <property type="component" value="Unassembled WGS sequence"/>
</dbReference>
<sequence>FNPQAGREQAGHRPAIVISPKEFNEATGFATFCPITSTIRGWGYEVLLPEGLNISGVILTDQQKNLDWRARNVVKRDNAPEEIVEECIAKIHTFL</sequence>
<reference evidence="3 4" key="1">
    <citation type="journal article" date="2019" name="Environ. Microbiol.">
        <title>An active ?-lactamase is a part of an orchestrated cell wall stress resistance network of Bacillus subtilis and related rhizosphere species.</title>
        <authorList>
            <person name="Bucher T."/>
            <person name="Keren-Paz A."/>
            <person name="Hausser J."/>
            <person name="Olender T."/>
            <person name="Cytryn E."/>
            <person name="Kolodkin-Gal I."/>
        </authorList>
    </citation>
    <scope>NUCLEOTIDE SEQUENCE [LARGE SCALE GENOMIC DNA]</scope>
    <source>
        <strain evidence="3 4">I32</strain>
    </source>
</reference>
<dbReference type="GO" id="GO:0004521">
    <property type="term" value="F:RNA endonuclease activity"/>
    <property type="evidence" value="ECO:0007669"/>
    <property type="project" value="TreeGrafter"/>
</dbReference>
<dbReference type="SUPFAM" id="SSF50118">
    <property type="entry name" value="Cell growth inhibitor/plasmid maintenance toxic component"/>
    <property type="match status" value="1"/>
</dbReference>
<dbReference type="PANTHER" id="PTHR33988">
    <property type="entry name" value="ENDORIBONUCLEASE MAZF-RELATED"/>
    <property type="match status" value="1"/>
</dbReference>
<evidence type="ECO:0000313" key="3">
    <source>
        <dbReference type="EMBL" id="TKI90451.1"/>
    </source>
</evidence>
<keyword evidence="3" id="KW-0378">Hydrolase</keyword>
<dbReference type="InterPro" id="IPR003477">
    <property type="entry name" value="PemK-like"/>
</dbReference>
<dbReference type="EMBL" id="SZOH01003444">
    <property type="protein sequence ID" value="TKI90451.1"/>
    <property type="molecule type" value="Genomic_DNA"/>
</dbReference>
<evidence type="ECO:0000313" key="4">
    <source>
        <dbReference type="Proteomes" id="UP000308444"/>
    </source>
</evidence>
<accession>A0A9X9F2I3</accession>
<name>A0A9X9F2I3_BACCE</name>
<dbReference type="PANTHER" id="PTHR33988:SF3">
    <property type="entry name" value="ENDORIBONUCLEASE TOXIN CHPB-RELATED"/>
    <property type="match status" value="1"/>
</dbReference>
<gene>
    <name evidence="3" type="ORF">FC695_34345</name>
</gene>